<dbReference type="Proteomes" id="UP000015104">
    <property type="component" value="Unassembled WGS sequence"/>
</dbReference>
<keyword evidence="7" id="KW-1185">Reference proteome</keyword>
<protein>
    <submittedName>
        <fullName evidence="6">Uncharacterized protein</fullName>
    </submittedName>
</protein>
<feature type="region of interest" description="Disordered" evidence="5">
    <location>
        <begin position="532"/>
        <end position="557"/>
    </location>
</feature>
<name>T1KXU0_TETUR</name>
<feature type="compositionally biased region" description="Basic and acidic residues" evidence="5">
    <location>
        <begin position="542"/>
        <end position="557"/>
    </location>
</feature>
<dbReference type="PANTHER" id="PTHR10543:SF132">
    <property type="entry name" value="BETA,BETA-CAROTENE 15,15'-DIOXYGENASE"/>
    <property type="match status" value="1"/>
</dbReference>
<keyword evidence="3 4" id="KW-0408">Iron</keyword>
<feature type="binding site" evidence="4">
    <location>
        <position position="238"/>
    </location>
    <ligand>
        <name>Fe cation</name>
        <dbReference type="ChEBI" id="CHEBI:24875"/>
        <note>catalytic</note>
    </ligand>
</feature>
<keyword evidence="2 4" id="KW-0479">Metal-binding</keyword>
<dbReference type="GO" id="GO:0042574">
    <property type="term" value="P:retinal metabolic process"/>
    <property type="evidence" value="ECO:0007669"/>
    <property type="project" value="TreeGrafter"/>
</dbReference>
<feature type="binding site" evidence="4">
    <location>
        <position position="170"/>
    </location>
    <ligand>
        <name>Fe cation</name>
        <dbReference type="ChEBI" id="CHEBI:24875"/>
        <note>catalytic</note>
    </ligand>
</feature>
<evidence type="ECO:0000256" key="5">
    <source>
        <dbReference type="SAM" id="MobiDB-lite"/>
    </source>
</evidence>
<accession>T1KXU0</accession>
<dbReference type="OrthoDB" id="1069523at2759"/>
<dbReference type="OMA" id="SESCHIH"/>
<dbReference type="AlphaFoldDB" id="T1KXU0"/>
<gene>
    <name evidence="6" type="primary">107368310</name>
</gene>
<dbReference type="KEGG" id="tut:107368310"/>
<dbReference type="EnsemblMetazoa" id="tetur26g01360.1">
    <property type="protein sequence ID" value="tetur26g01360.1"/>
    <property type="gene ID" value="tetur26g01360"/>
</dbReference>
<evidence type="ECO:0000256" key="4">
    <source>
        <dbReference type="PIRSR" id="PIRSR604294-1"/>
    </source>
</evidence>
<dbReference type="PANTHER" id="PTHR10543">
    <property type="entry name" value="BETA-CAROTENE DIOXYGENASE"/>
    <property type="match status" value="1"/>
</dbReference>
<evidence type="ECO:0000256" key="3">
    <source>
        <dbReference type="ARBA" id="ARBA00023004"/>
    </source>
</evidence>
<comment type="similarity">
    <text evidence="1">Belongs to the carotenoid oxygenase family.</text>
</comment>
<dbReference type="GO" id="GO:0046872">
    <property type="term" value="F:metal ion binding"/>
    <property type="evidence" value="ECO:0007669"/>
    <property type="project" value="UniProtKB-KW"/>
</dbReference>
<dbReference type="HOGENOM" id="CLU_016472_1_1_1"/>
<comment type="cofactor">
    <cofactor evidence="4">
        <name>Fe(2+)</name>
        <dbReference type="ChEBI" id="CHEBI:29033"/>
    </cofactor>
    <text evidence="4">Binds 1 Fe(2+) ion per subunit.</text>
</comment>
<dbReference type="GO" id="GO:0016121">
    <property type="term" value="P:carotene catabolic process"/>
    <property type="evidence" value="ECO:0007669"/>
    <property type="project" value="TreeGrafter"/>
</dbReference>
<evidence type="ECO:0000256" key="1">
    <source>
        <dbReference type="ARBA" id="ARBA00006787"/>
    </source>
</evidence>
<organism evidence="6 7">
    <name type="scientific">Tetranychus urticae</name>
    <name type="common">Two-spotted spider mite</name>
    <dbReference type="NCBI Taxonomy" id="32264"/>
    <lineage>
        <taxon>Eukaryota</taxon>
        <taxon>Metazoa</taxon>
        <taxon>Ecdysozoa</taxon>
        <taxon>Arthropoda</taxon>
        <taxon>Chelicerata</taxon>
        <taxon>Arachnida</taxon>
        <taxon>Acari</taxon>
        <taxon>Acariformes</taxon>
        <taxon>Trombidiformes</taxon>
        <taxon>Prostigmata</taxon>
        <taxon>Eleutherengona</taxon>
        <taxon>Raphignathae</taxon>
        <taxon>Tetranychoidea</taxon>
        <taxon>Tetranychidae</taxon>
        <taxon>Tetranychus</taxon>
    </lineage>
</organism>
<dbReference type="eggNOG" id="KOG1285">
    <property type="taxonomic scope" value="Eukaryota"/>
</dbReference>
<dbReference type="GO" id="GO:0010436">
    <property type="term" value="F:carotenoid dioxygenase activity"/>
    <property type="evidence" value="ECO:0007669"/>
    <property type="project" value="TreeGrafter"/>
</dbReference>
<feature type="compositionally biased region" description="Polar residues" evidence="5">
    <location>
        <begin position="532"/>
        <end position="541"/>
    </location>
</feature>
<feature type="binding site" evidence="4">
    <location>
        <position position="310"/>
    </location>
    <ligand>
        <name>Fe cation</name>
        <dbReference type="ChEBI" id="CHEBI:24875"/>
        <note>catalytic</note>
    </ligand>
</feature>
<sequence length="557" mass="63326">MNKLFFNTPACETETELTIIGELPSWVDGNLYRIGPGLFDLDENFTVNHWFDGAAILFKYKLTPNRVTCKSAFLKTDAYQKMITLHRPVYTEFGTPAYPDTTKSLFSRFINRVVPSELTDNVHGNIYTIGSDLYCASETCNIWRINPETLEAEYKVDLSKVSPVQLASSHPHTEPDGTIINMGSSFMTGLKYHIIKIDPNRELKHNQNKHKEHKYNFPLTEVLSSFSSTWKTMFSYSHSFSVTNKYIILIEQPLLINMVKLIAAVVKQQPLRDSFVWCGEREKTRFHVINKESGHILPYIFYAPPFFFLHTINAFEDGNHIVIDLVAYDDDKVLDSFYLNKLRQPEREETEGQPSIRRYVLPLVTEEVMKSKQQPGDNLTTLSYTTSKSEKIDERGINVTPDYLLNPGFEIPSINKKFDARDYEFIYGSGLFEKNTFQNSLVKFSVKTKLQKTWVGTTTQFAGEAVFIPKPGSTVEDEGLIVSTVSELEAGKKNFLVVLDASAFTEIARIEMNNVPLCPTVHGLWIPNETSGSCVGSSSETLKIEDETTELKPEPKD</sequence>
<feature type="binding site" evidence="4">
    <location>
        <position position="522"/>
    </location>
    <ligand>
        <name>Fe cation</name>
        <dbReference type="ChEBI" id="CHEBI:24875"/>
        <note>catalytic</note>
    </ligand>
</feature>
<proteinExistence type="inferred from homology"/>
<dbReference type="GO" id="GO:0003834">
    <property type="term" value="F:beta-carotene 15,15'-dioxygenase activity"/>
    <property type="evidence" value="ECO:0007669"/>
    <property type="project" value="TreeGrafter"/>
</dbReference>
<reference evidence="7" key="1">
    <citation type="submission" date="2011-08" db="EMBL/GenBank/DDBJ databases">
        <authorList>
            <person name="Rombauts S."/>
        </authorList>
    </citation>
    <scope>NUCLEOTIDE SEQUENCE</scope>
    <source>
        <strain evidence="7">London</strain>
    </source>
</reference>
<reference evidence="6" key="2">
    <citation type="submission" date="2015-06" db="UniProtKB">
        <authorList>
            <consortium name="EnsemblMetazoa"/>
        </authorList>
    </citation>
    <scope>IDENTIFICATION</scope>
</reference>
<dbReference type="STRING" id="32264.T1KXU0"/>
<dbReference type="InterPro" id="IPR004294">
    <property type="entry name" value="Carotenoid_Oase"/>
</dbReference>
<dbReference type="Pfam" id="PF03055">
    <property type="entry name" value="RPE65"/>
    <property type="match status" value="1"/>
</dbReference>
<dbReference type="EMBL" id="CAEY01000697">
    <property type="status" value="NOT_ANNOTATED_CDS"/>
    <property type="molecule type" value="Genomic_DNA"/>
</dbReference>
<evidence type="ECO:0000313" key="7">
    <source>
        <dbReference type="Proteomes" id="UP000015104"/>
    </source>
</evidence>
<evidence type="ECO:0000256" key="2">
    <source>
        <dbReference type="ARBA" id="ARBA00022723"/>
    </source>
</evidence>
<evidence type="ECO:0000313" key="6">
    <source>
        <dbReference type="EnsemblMetazoa" id="tetur26g01360.1"/>
    </source>
</evidence>